<gene>
    <name evidence="9 10" type="primary">kynB</name>
    <name evidence="10" type="ORF">PS900_04031</name>
</gene>
<dbReference type="HAMAP" id="MF_01969">
    <property type="entry name" value="KynB"/>
    <property type="match status" value="1"/>
</dbReference>
<feature type="binding site" evidence="9">
    <location>
        <position position="73"/>
    </location>
    <ligand>
        <name>substrate</name>
    </ligand>
</feature>
<comment type="subunit">
    <text evidence="2 9">Homodimer.</text>
</comment>
<sequence length="269" mass="29406">MTHKRHALKFPAAIQPIHGGLCESPHGYLGFLHESSRLSLVSFHPETTVSIAMTKNTALWDISPPLSSETPIWPGDTPFREERVWTYGPECPVNVGRITLSPHTGAHVDAPLHYSADGAAIGDVGLDVYIGPCRVLHCLDSGELVQPGQLEGRLHDVPERVLLRTYRQAPLTTWDSNFTAVAKETIDLLASLGVRLIGIDTPSLDPQQSRTMDSHSAVARHHMAILEGIVLDEVPEGDYELIALPLRFAHLDASPVRAILRPLSTSQPV</sequence>
<dbReference type="EC" id="3.5.1.9" evidence="9"/>
<dbReference type="AlphaFoldDB" id="A0A8H2NUC1"/>
<comment type="pathway">
    <text evidence="8 9">Amino-acid degradation; L-tryptophan degradation via kynurenine pathway; L-kynurenine from L-tryptophan: step 2/2.</text>
</comment>
<dbReference type="UniPathway" id="UPA00333">
    <property type="reaction ID" value="UER00454"/>
</dbReference>
<dbReference type="Pfam" id="PF04199">
    <property type="entry name" value="Cyclase"/>
    <property type="match status" value="1"/>
</dbReference>
<dbReference type="GO" id="GO:0004328">
    <property type="term" value="F:formamidase activity"/>
    <property type="evidence" value="ECO:0007669"/>
    <property type="project" value="InterPro"/>
</dbReference>
<protein>
    <recommendedName>
        <fullName evidence="9">Kynurenine formamidase</fullName>
        <shortName evidence="9">KFA</shortName>
        <shortName evidence="9">KFase</shortName>
        <ecNumber evidence="9">3.5.1.9</ecNumber>
    </recommendedName>
    <alternativeName>
        <fullName evidence="9">Arylformamidase</fullName>
    </alternativeName>
    <alternativeName>
        <fullName evidence="9">N-formylkynurenine formamidase</fullName>
        <shortName evidence="9">FKF</shortName>
    </alternativeName>
</protein>
<accession>A0A8H2NUC1</accession>
<dbReference type="SUPFAM" id="SSF102198">
    <property type="entry name" value="Putative cyclase"/>
    <property type="match status" value="1"/>
</dbReference>
<comment type="caution">
    <text evidence="10">The sequence shown here is derived from an EMBL/GenBank/DDBJ whole genome shotgun (WGS) entry which is preliminary data.</text>
</comment>
<comment type="cofactor">
    <cofactor evidence="9">
        <name>Zn(2+)</name>
        <dbReference type="ChEBI" id="CHEBI:29105"/>
    </cofactor>
    <text evidence="9">Binds 2 zinc ions per subunit.</text>
</comment>
<keyword evidence="6 9" id="KW-0823">Tryptophan catabolism</keyword>
<evidence type="ECO:0000313" key="10">
    <source>
        <dbReference type="EMBL" id="VVP24600.1"/>
    </source>
</evidence>
<evidence type="ECO:0000256" key="5">
    <source>
        <dbReference type="ARBA" id="ARBA00022833"/>
    </source>
</evidence>
<dbReference type="GO" id="GO:0004061">
    <property type="term" value="F:arylformamidase activity"/>
    <property type="evidence" value="ECO:0007669"/>
    <property type="project" value="UniProtKB-UniRule"/>
</dbReference>
<evidence type="ECO:0000256" key="6">
    <source>
        <dbReference type="ARBA" id="ARBA00023079"/>
    </source>
</evidence>
<evidence type="ECO:0000256" key="1">
    <source>
        <dbReference type="ARBA" id="ARBA00002204"/>
    </source>
</evidence>
<comment type="function">
    <text evidence="1 9">Catalyzes the hydrolysis of N-formyl-L-kynurenine to L-kynurenine, the second step in the kynurenine pathway of tryptophan degradation.</text>
</comment>
<dbReference type="InterPro" id="IPR037175">
    <property type="entry name" value="KFase_sf"/>
</dbReference>
<evidence type="ECO:0000256" key="8">
    <source>
        <dbReference type="ARBA" id="ARBA00060547"/>
    </source>
</evidence>
<evidence type="ECO:0000313" key="11">
    <source>
        <dbReference type="Proteomes" id="UP000325723"/>
    </source>
</evidence>
<dbReference type="GO" id="GO:0019441">
    <property type="term" value="P:L-tryptophan catabolic process to kynurenine"/>
    <property type="evidence" value="ECO:0007669"/>
    <property type="project" value="UniProtKB-UniRule"/>
</dbReference>
<dbReference type="GO" id="GO:0008270">
    <property type="term" value="F:zinc ion binding"/>
    <property type="evidence" value="ECO:0007669"/>
    <property type="project" value="UniProtKB-UniRule"/>
</dbReference>
<feature type="binding site" evidence="9">
    <location>
        <position position="109"/>
    </location>
    <ligand>
        <name>Zn(2+)</name>
        <dbReference type="ChEBI" id="CHEBI:29105"/>
        <label>1</label>
    </ligand>
</feature>
<comment type="catalytic activity">
    <reaction evidence="7 9">
        <text>N-formyl-L-kynurenine + H2O = L-kynurenine + formate + H(+)</text>
        <dbReference type="Rhea" id="RHEA:13009"/>
        <dbReference type="ChEBI" id="CHEBI:15377"/>
        <dbReference type="ChEBI" id="CHEBI:15378"/>
        <dbReference type="ChEBI" id="CHEBI:15740"/>
        <dbReference type="ChEBI" id="CHEBI:57959"/>
        <dbReference type="ChEBI" id="CHEBI:58629"/>
        <dbReference type="EC" id="3.5.1.9"/>
    </reaction>
</comment>
<keyword evidence="4 9" id="KW-0378">Hydrolase</keyword>
<organism evidence="10 11">
    <name type="scientific">Pseudomonas fluorescens</name>
    <dbReference type="NCBI Taxonomy" id="294"/>
    <lineage>
        <taxon>Bacteria</taxon>
        <taxon>Pseudomonadati</taxon>
        <taxon>Pseudomonadota</taxon>
        <taxon>Gammaproteobacteria</taxon>
        <taxon>Pseudomonadales</taxon>
        <taxon>Pseudomonadaceae</taxon>
        <taxon>Pseudomonas</taxon>
    </lineage>
</organism>
<evidence type="ECO:0000256" key="7">
    <source>
        <dbReference type="ARBA" id="ARBA00048496"/>
    </source>
</evidence>
<name>A0A8H2NUC1_PSEFL</name>
<feature type="binding site" evidence="9">
    <location>
        <position position="227"/>
    </location>
    <ligand>
        <name>Zn(2+)</name>
        <dbReference type="ChEBI" id="CHEBI:29105"/>
        <label>2</label>
    </ligand>
</feature>
<feature type="binding site" evidence="9">
    <location>
        <position position="109"/>
    </location>
    <ligand>
        <name>Zn(2+)</name>
        <dbReference type="ChEBI" id="CHEBI:29105"/>
        <label>2</label>
    </ligand>
</feature>
<dbReference type="EMBL" id="CABVIE010000013">
    <property type="protein sequence ID" value="VVP24600.1"/>
    <property type="molecule type" value="Genomic_DNA"/>
</dbReference>
<feature type="active site" description="Proton donor/acceptor" evidence="9">
    <location>
        <position position="113"/>
    </location>
</feature>
<dbReference type="Proteomes" id="UP000325723">
    <property type="component" value="Unassembled WGS sequence"/>
</dbReference>
<dbReference type="PANTHER" id="PTHR31118">
    <property type="entry name" value="CYCLASE-LIKE PROTEIN 2"/>
    <property type="match status" value="1"/>
</dbReference>
<dbReference type="FunFam" id="3.50.30.50:FF:000001">
    <property type="entry name" value="Kynurenine formamidase"/>
    <property type="match status" value="1"/>
</dbReference>
<evidence type="ECO:0000256" key="9">
    <source>
        <dbReference type="HAMAP-Rule" id="MF_01969"/>
    </source>
</evidence>
<keyword evidence="5 9" id="KW-0862">Zinc</keyword>
<dbReference type="NCBIfam" id="TIGR03035">
    <property type="entry name" value="trp_arylform"/>
    <property type="match status" value="1"/>
</dbReference>
<evidence type="ECO:0000256" key="3">
    <source>
        <dbReference type="ARBA" id="ARBA00022723"/>
    </source>
</evidence>
<evidence type="ECO:0000256" key="4">
    <source>
        <dbReference type="ARBA" id="ARBA00022801"/>
    </source>
</evidence>
<dbReference type="PANTHER" id="PTHR31118:SF32">
    <property type="entry name" value="KYNURENINE FORMAMIDASE"/>
    <property type="match status" value="1"/>
</dbReference>
<proteinExistence type="inferred from homology"/>
<feature type="binding site" evidence="9">
    <location>
        <position position="227"/>
    </location>
    <ligand>
        <name>Zn(2+)</name>
        <dbReference type="ChEBI" id="CHEBI:29105"/>
        <label>1</label>
    </ligand>
</feature>
<evidence type="ECO:0000256" key="2">
    <source>
        <dbReference type="ARBA" id="ARBA00011738"/>
    </source>
</evidence>
<keyword evidence="3 9" id="KW-0479">Metal-binding</keyword>
<dbReference type="InterPro" id="IPR017484">
    <property type="entry name" value="Kynurenine_formamidase_bac"/>
</dbReference>
<dbReference type="InterPro" id="IPR007325">
    <property type="entry name" value="KFase/CYL"/>
</dbReference>
<feature type="binding site" evidence="9">
    <location>
        <position position="103"/>
    </location>
    <ligand>
        <name>Zn(2+)</name>
        <dbReference type="ChEBI" id="CHEBI:29105"/>
        <label>1</label>
    </ligand>
</feature>
<feature type="binding site" evidence="9">
    <location>
        <position position="215"/>
    </location>
    <ligand>
        <name>Zn(2+)</name>
        <dbReference type="ChEBI" id="CHEBI:29105"/>
        <label>2</label>
    </ligand>
</feature>
<reference evidence="10 11" key="1">
    <citation type="submission" date="2019-09" db="EMBL/GenBank/DDBJ databases">
        <authorList>
            <person name="Chandra G."/>
            <person name="Truman W A."/>
        </authorList>
    </citation>
    <scope>NUCLEOTIDE SEQUENCE [LARGE SCALE GENOMIC DNA]</scope>
    <source>
        <strain evidence="10">PS900</strain>
    </source>
</reference>
<feature type="binding site" evidence="9">
    <location>
        <position position="107"/>
    </location>
    <ligand>
        <name>Zn(2+)</name>
        <dbReference type="ChEBI" id="CHEBI:29105"/>
        <label>1</label>
    </ligand>
</feature>
<dbReference type="Gene3D" id="3.50.30.50">
    <property type="entry name" value="Putative cyclase"/>
    <property type="match status" value="1"/>
</dbReference>
<comment type="similarity">
    <text evidence="9">Belongs to the Cyclase 1 superfamily. KynB family.</text>
</comment>